<evidence type="ECO:0000256" key="3">
    <source>
        <dbReference type="ARBA" id="ARBA00022857"/>
    </source>
</evidence>
<comment type="similarity">
    <text evidence="2">Belongs to the short-chain dehydrogenases/reductases (SDR) family.</text>
</comment>
<name>T1HQA3_RHOPR</name>
<dbReference type="GO" id="GO:0016491">
    <property type="term" value="F:oxidoreductase activity"/>
    <property type="evidence" value="ECO:0007669"/>
    <property type="project" value="UniProtKB-KW"/>
</dbReference>
<dbReference type="PROSITE" id="PS00061">
    <property type="entry name" value="ADH_SHORT"/>
    <property type="match status" value="1"/>
</dbReference>
<dbReference type="EnsemblMetazoa" id="RPRC006227-RA">
    <property type="protein sequence ID" value="RPRC006227-PA"/>
    <property type="gene ID" value="RPRC006227"/>
</dbReference>
<evidence type="ECO:0000313" key="5">
    <source>
        <dbReference type="EnsemblMetazoa" id="RPRC006227-PA"/>
    </source>
</evidence>
<organism evidence="5 6">
    <name type="scientific">Rhodnius prolixus</name>
    <name type="common">Triatomid bug</name>
    <dbReference type="NCBI Taxonomy" id="13249"/>
    <lineage>
        <taxon>Eukaryota</taxon>
        <taxon>Metazoa</taxon>
        <taxon>Ecdysozoa</taxon>
        <taxon>Arthropoda</taxon>
        <taxon>Hexapoda</taxon>
        <taxon>Insecta</taxon>
        <taxon>Pterygota</taxon>
        <taxon>Neoptera</taxon>
        <taxon>Paraneoptera</taxon>
        <taxon>Hemiptera</taxon>
        <taxon>Heteroptera</taxon>
        <taxon>Panheteroptera</taxon>
        <taxon>Cimicomorpha</taxon>
        <taxon>Reduviidae</taxon>
        <taxon>Triatominae</taxon>
        <taxon>Rhodnius</taxon>
    </lineage>
</organism>
<dbReference type="HOGENOM" id="CLU_010194_38_0_1"/>
<dbReference type="GO" id="GO:0005783">
    <property type="term" value="C:endoplasmic reticulum"/>
    <property type="evidence" value="ECO:0007669"/>
    <property type="project" value="UniProtKB-SubCell"/>
</dbReference>
<evidence type="ECO:0000256" key="2">
    <source>
        <dbReference type="ARBA" id="ARBA00006484"/>
    </source>
</evidence>
<dbReference type="SUPFAM" id="SSF51735">
    <property type="entry name" value="NAD(P)-binding Rossmann-fold domains"/>
    <property type="match status" value="1"/>
</dbReference>
<dbReference type="Gene3D" id="3.40.50.720">
    <property type="entry name" value="NAD(P)-binding Rossmann-like Domain"/>
    <property type="match status" value="1"/>
</dbReference>
<dbReference type="InterPro" id="IPR036291">
    <property type="entry name" value="NAD(P)-bd_dom_sf"/>
</dbReference>
<dbReference type="InterPro" id="IPR020904">
    <property type="entry name" value="Sc_DH/Rdtase_CS"/>
</dbReference>
<dbReference type="AlphaFoldDB" id="T1HQA3"/>
<dbReference type="PANTHER" id="PTHR43899:SF13">
    <property type="entry name" value="RH59310P"/>
    <property type="match status" value="1"/>
</dbReference>
<dbReference type="PIRSF" id="PIRSF000126">
    <property type="entry name" value="11-beta-HSD1"/>
    <property type="match status" value="1"/>
</dbReference>
<dbReference type="CDD" id="cd05356">
    <property type="entry name" value="17beta-HSD1_like_SDR_c"/>
    <property type="match status" value="1"/>
</dbReference>
<keyword evidence="4" id="KW-0560">Oxidoreductase</keyword>
<dbReference type="PANTHER" id="PTHR43899">
    <property type="entry name" value="RH59310P"/>
    <property type="match status" value="1"/>
</dbReference>
<dbReference type="VEuPathDB" id="VectorBase:RPRC006227"/>
<dbReference type="InParanoid" id="T1HQA3"/>
<dbReference type="OMA" id="HTCGHWL"/>
<dbReference type="eggNOG" id="KOG1014">
    <property type="taxonomic scope" value="Eukaryota"/>
</dbReference>
<dbReference type="FunFam" id="3.40.50.720:FF:000137">
    <property type="entry name" value="Hydroxysteroid (17-beta) dehydrogenase 3"/>
    <property type="match status" value="1"/>
</dbReference>
<dbReference type="Proteomes" id="UP000015103">
    <property type="component" value="Unassembled WGS sequence"/>
</dbReference>
<dbReference type="PRINTS" id="PR00081">
    <property type="entry name" value="GDHRDH"/>
</dbReference>
<reference evidence="5" key="1">
    <citation type="submission" date="2015-05" db="UniProtKB">
        <authorList>
            <consortium name="EnsemblMetazoa"/>
        </authorList>
    </citation>
    <scope>IDENTIFICATION</scope>
</reference>
<sequence length="309" mass="34699">MELALVAYTCLNYFMWFSTVYLSIKILICLWTIVRNYIFTFCLSSIDFQKYGQWAVVTGSTDGIGKEFAKKLASKGVDICLISRTEEKLKTTAKEIGDTYGVKTKYIVADFTYTDLYENIRENLAGMDIGILVNNVGIVADNFAPFSERSEQLIRDQINVNILPLALMTSIVTPCMIEKKRGLIVNMGSLIAEVPIPLLTLYCSTKAFMSMFGACVSYELKEHNIQMKTLTPGFIITKFSLKFNKIVLLIKKIAPCFVLNTNRFVNSAFVTLRSGSSTNCGYLGYHIFGAIGKCIPTFLLVMFSKMLQK</sequence>
<dbReference type="STRING" id="13249.T1HQA3"/>
<dbReference type="InterPro" id="IPR002347">
    <property type="entry name" value="SDR_fam"/>
</dbReference>
<evidence type="ECO:0000313" key="6">
    <source>
        <dbReference type="Proteomes" id="UP000015103"/>
    </source>
</evidence>
<evidence type="ECO:0000256" key="4">
    <source>
        <dbReference type="ARBA" id="ARBA00023002"/>
    </source>
</evidence>
<evidence type="ECO:0000256" key="1">
    <source>
        <dbReference type="ARBA" id="ARBA00004240"/>
    </source>
</evidence>
<comment type="subcellular location">
    <subcellularLocation>
        <location evidence="1">Endoplasmic reticulum</location>
    </subcellularLocation>
</comment>
<proteinExistence type="inferred from homology"/>
<keyword evidence="3" id="KW-0521">NADP</keyword>
<dbReference type="Pfam" id="PF00106">
    <property type="entry name" value="adh_short"/>
    <property type="match status" value="1"/>
</dbReference>
<accession>T1HQA3</accession>
<dbReference type="InterPro" id="IPR051019">
    <property type="entry name" value="VLCFA-Steroid_DH"/>
</dbReference>
<keyword evidence="6" id="KW-1185">Reference proteome</keyword>
<protein>
    <submittedName>
        <fullName evidence="5">Uncharacterized protein</fullName>
    </submittedName>
</protein>
<dbReference type="EMBL" id="ACPB03001761">
    <property type="status" value="NOT_ANNOTATED_CDS"/>
    <property type="molecule type" value="Genomic_DNA"/>
</dbReference>